<reference evidence="2" key="1">
    <citation type="submission" date="2016-05" db="EMBL/GenBank/DDBJ databases">
        <authorList>
            <person name="Lavstsen T."/>
            <person name="Jespersen J.S."/>
        </authorList>
    </citation>
    <scope>NUCLEOTIDE SEQUENCE</scope>
    <source>
        <tissue evidence="2">Brain</tissue>
    </source>
</reference>
<organism evidence="2">
    <name type="scientific">Nothobranchius pienaari</name>
    <dbReference type="NCBI Taxonomy" id="704102"/>
    <lineage>
        <taxon>Eukaryota</taxon>
        <taxon>Metazoa</taxon>
        <taxon>Chordata</taxon>
        <taxon>Craniata</taxon>
        <taxon>Vertebrata</taxon>
        <taxon>Euteleostomi</taxon>
        <taxon>Actinopterygii</taxon>
        <taxon>Neopterygii</taxon>
        <taxon>Teleostei</taxon>
        <taxon>Neoteleostei</taxon>
        <taxon>Acanthomorphata</taxon>
        <taxon>Ovalentaria</taxon>
        <taxon>Atherinomorphae</taxon>
        <taxon>Cyprinodontiformes</taxon>
        <taxon>Nothobranchiidae</taxon>
        <taxon>Nothobranchius</taxon>
    </lineage>
</organism>
<dbReference type="EMBL" id="HAEF01016637">
    <property type="protein sequence ID" value="SBR57796.1"/>
    <property type="molecule type" value="Transcribed_RNA"/>
</dbReference>
<reference evidence="2" key="2">
    <citation type="submission" date="2016-06" db="EMBL/GenBank/DDBJ databases">
        <title>The genome of a short-lived fish provides insights into sex chromosome evolution and the genetic control of aging.</title>
        <authorList>
            <person name="Reichwald K."/>
            <person name="Felder M."/>
            <person name="Petzold A."/>
            <person name="Koch P."/>
            <person name="Groth M."/>
            <person name="Platzer M."/>
        </authorList>
    </citation>
    <scope>NUCLEOTIDE SEQUENCE</scope>
    <source>
        <tissue evidence="2">Brain</tissue>
    </source>
</reference>
<gene>
    <name evidence="2" type="primary">PNMA2</name>
</gene>
<feature type="non-terminal residue" evidence="2">
    <location>
        <position position="103"/>
    </location>
</feature>
<protein>
    <submittedName>
        <fullName evidence="2">Uncharacterized protein</fullName>
    </submittedName>
</protein>
<accession>A0A1A8MMK0</accession>
<proteinExistence type="predicted"/>
<dbReference type="AlphaFoldDB" id="A0A1A8MMK0"/>
<evidence type="ECO:0000256" key="1">
    <source>
        <dbReference type="SAM" id="MobiDB-lite"/>
    </source>
</evidence>
<feature type="region of interest" description="Disordered" evidence="1">
    <location>
        <begin position="1"/>
        <end position="29"/>
    </location>
</feature>
<name>A0A1A8MMK0_9TELE</name>
<evidence type="ECO:0000313" key="2">
    <source>
        <dbReference type="EMBL" id="SBR57796.1"/>
    </source>
</evidence>
<sequence length="103" mass="11351">MVGSTGQKPPSPPIGALDQRGDLTSPDINPAVRSKVIPSLSAKDMNPPEVQKVVVEHIVRSEATNPHFQSQVRLRSFSGKSPRPNNEPDYDTWRSHIELLLSD</sequence>